<dbReference type="Gene3D" id="3.30.70.330">
    <property type="match status" value="2"/>
</dbReference>
<evidence type="ECO:0000313" key="1">
    <source>
        <dbReference type="EMBL" id="OLP97785.1"/>
    </source>
</evidence>
<dbReference type="InterPro" id="IPR012677">
    <property type="entry name" value="Nucleotide-bd_a/b_plait_sf"/>
</dbReference>
<dbReference type="AlphaFoldDB" id="A0A1Q9DRJ4"/>
<keyword evidence="2" id="KW-1185">Reference proteome</keyword>
<organism evidence="1 2">
    <name type="scientific">Symbiodinium microadriaticum</name>
    <name type="common">Dinoflagellate</name>
    <name type="synonym">Zooxanthella microadriatica</name>
    <dbReference type="NCBI Taxonomy" id="2951"/>
    <lineage>
        <taxon>Eukaryota</taxon>
        <taxon>Sar</taxon>
        <taxon>Alveolata</taxon>
        <taxon>Dinophyceae</taxon>
        <taxon>Suessiales</taxon>
        <taxon>Symbiodiniaceae</taxon>
        <taxon>Symbiodinium</taxon>
    </lineage>
</organism>
<name>A0A1Q9DRJ4_SYMMI</name>
<proteinExistence type="predicted"/>
<evidence type="ECO:0000313" key="2">
    <source>
        <dbReference type="Proteomes" id="UP000186817"/>
    </source>
</evidence>
<dbReference type="Proteomes" id="UP000186817">
    <property type="component" value="Unassembled WGS sequence"/>
</dbReference>
<dbReference type="PANTHER" id="PTHR48035:SF2">
    <property type="entry name" value="RNA-BINDING REGION RNP-1 DOMAIN-CONTAINING PROTEIN"/>
    <property type="match status" value="1"/>
</dbReference>
<dbReference type="PANTHER" id="PTHR48035">
    <property type="entry name" value="HETEROGENEOUS NUCLEAR RIBONUCLEOPROTEIN 1"/>
    <property type="match status" value="1"/>
</dbReference>
<dbReference type="OrthoDB" id="21467at2759"/>
<dbReference type="InterPro" id="IPR035979">
    <property type="entry name" value="RBD_domain_sf"/>
</dbReference>
<dbReference type="EMBL" id="LSRX01000421">
    <property type="protein sequence ID" value="OLP97785.1"/>
    <property type="molecule type" value="Genomic_DNA"/>
</dbReference>
<gene>
    <name evidence="1" type="primary">dazap1</name>
    <name evidence="1" type="ORF">AK812_SmicGene19822</name>
</gene>
<protein>
    <submittedName>
        <fullName evidence="1">DAZ-associated protein 1</fullName>
    </submittedName>
</protein>
<accession>A0A1Q9DRJ4</accession>
<reference evidence="1 2" key="1">
    <citation type="submission" date="2016-02" db="EMBL/GenBank/DDBJ databases">
        <title>Genome analysis of coral dinoflagellate symbionts highlights evolutionary adaptations to a symbiotic lifestyle.</title>
        <authorList>
            <person name="Aranda M."/>
            <person name="Li Y."/>
            <person name="Liew Y.J."/>
            <person name="Baumgarten S."/>
            <person name="Simakov O."/>
            <person name="Wilson M."/>
            <person name="Piel J."/>
            <person name="Ashoor H."/>
            <person name="Bougouffa S."/>
            <person name="Bajic V.B."/>
            <person name="Ryu T."/>
            <person name="Ravasi T."/>
            <person name="Bayer T."/>
            <person name="Micklem G."/>
            <person name="Kim H."/>
            <person name="Bhak J."/>
            <person name="Lajeunesse T.C."/>
            <person name="Voolstra C.R."/>
        </authorList>
    </citation>
    <scope>NUCLEOTIDE SEQUENCE [LARGE SCALE GENOMIC DNA]</scope>
    <source>
        <strain evidence="1 2">CCMP2467</strain>
    </source>
</reference>
<dbReference type="InterPro" id="IPR000504">
    <property type="entry name" value="RRM_dom"/>
</dbReference>
<sequence>MEEDTKEREGAEREGVANRDSLSEALLSFTWADNCKHERTTGRSSYSRDFALCVTGKPGIALSAAMFQAQGDAENRLFVTKIAPFNTQQDVAQHFQQFGITTDVYLPSVPGRPGHKGIAFVSFQDPTAVQLAMSSGPHVINGNEVVVDIAAPRAGGKGEGHASHQPSHNQAGVAGLASSQAANGERLFVTKVPSTLNRDHMEKYFSQFGELTDCYMPSVPGSGTHKGICFVSYVDPTSVQTALAQESHEIDGCTVVVDVAAPRGSTAPGGKGGVGGVQQVSTAGALPGFVATQITQPVQTPVATGSRSYSLPERGWFAKVLRKAAPKIL</sequence>
<dbReference type="Pfam" id="PF00076">
    <property type="entry name" value="RRM_1"/>
    <property type="match status" value="2"/>
</dbReference>
<comment type="caution">
    <text evidence="1">The sequence shown here is derived from an EMBL/GenBank/DDBJ whole genome shotgun (WGS) entry which is preliminary data.</text>
</comment>
<dbReference type="InterPro" id="IPR053260">
    <property type="entry name" value="hnRNP"/>
</dbReference>
<dbReference type="SUPFAM" id="SSF54928">
    <property type="entry name" value="RNA-binding domain, RBD"/>
    <property type="match status" value="2"/>
</dbReference>
<dbReference type="GO" id="GO:0003723">
    <property type="term" value="F:RNA binding"/>
    <property type="evidence" value="ECO:0007669"/>
    <property type="project" value="UniProtKB-UniRule"/>
</dbReference>
<dbReference type="PROSITE" id="PS50102">
    <property type="entry name" value="RRM"/>
    <property type="match status" value="2"/>
</dbReference>
<dbReference type="SMART" id="SM00360">
    <property type="entry name" value="RRM"/>
    <property type="match status" value="2"/>
</dbReference>